<dbReference type="CDD" id="cd00827">
    <property type="entry name" value="init_cond_enzymes"/>
    <property type="match status" value="1"/>
</dbReference>
<sequence length="385" mass="42223">MHSSGKAYITRSAVFLPNAPVGNENIENVLGMIAGKPSRARRIILRNNGIRQRYYAIDPNTGETTHNNAQLTAEAVRGLKVVGDIDCLVTGTTMPDQLMPNHGVMVHGELGIPACEVVSTAGICVAGITALKYAYLAVLSGQANNAVATGSEQASAVLHARNFEAESEHRVAELESNPEIAFEKDFLRWMLSDGAGAFLVQNQPEKEGLSLRIEWIDILSQAGNMGACMYAGGEKQEDGSLKGWKEFPADEWTKRSVFSVKQDVRLLNESVVYQTFGKSLERVMHTRGLTPANVDWFLPHMSSEYFRRPITDCMASTGFTVPQEKWFTNLHTKGNTGSAAIYIMIDELFKSGKLKAGERLLCFIPESGRFTGSLMYLTVVDHAGK</sequence>
<evidence type="ECO:0000313" key="4">
    <source>
        <dbReference type="EMBL" id="MBK7415646.1"/>
    </source>
</evidence>
<dbReference type="GO" id="GO:0016746">
    <property type="term" value="F:acyltransferase activity"/>
    <property type="evidence" value="ECO:0007669"/>
    <property type="project" value="UniProtKB-KW"/>
</dbReference>
<organism evidence="4 5">
    <name type="scientific">Candidatus Dechloromonas phosphorivorans</name>
    <dbReference type="NCBI Taxonomy" id="2899244"/>
    <lineage>
        <taxon>Bacteria</taxon>
        <taxon>Pseudomonadati</taxon>
        <taxon>Pseudomonadota</taxon>
        <taxon>Betaproteobacteria</taxon>
        <taxon>Rhodocyclales</taxon>
        <taxon>Azonexaceae</taxon>
        <taxon>Dechloromonas</taxon>
    </lineage>
</organism>
<feature type="domain" description="Beta-ketoacyl-[acyl-carrier-protein] synthase III C-terminal" evidence="3">
    <location>
        <begin position="285"/>
        <end position="363"/>
    </location>
</feature>
<evidence type="ECO:0000313" key="5">
    <source>
        <dbReference type="Proteomes" id="UP000739411"/>
    </source>
</evidence>
<accession>A0A935KBF1</accession>
<protein>
    <submittedName>
        <fullName evidence="4">Beta-ketoacyl-ACP synthase III</fullName>
    </submittedName>
</protein>
<dbReference type="Gene3D" id="3.40.47.10">
    <property type="match status" value="2"/>
</dbReference>
<keyword evidence="1" id="KW-0808">Transferase</keyword>
<dbReference type="PANTHER" id="PTHR34069:SF2">
    <property type="entry name" value="BETA-KETOACYL-[ACYL-CARRIER-PROTEIN] SYNTHASE III"/>
    <property type="match status" value="1"/>
</dbReference>
<dbReference type="Proteomes" id="UP000739411">
    <property type="component" value="Unassembled WGS sequence"/>
</dbReference>
<dbReference type="InterPro" id="IPR013747">
    <property type="entry name" value="ACP_syn_III_C"/>
</dbReference>
<evidence type="ECO:0000256" key="2">
    <source>
        <dbReference type="ARBA" id="ARBA00023315"/>
    </source>
</evidence>
<proteinExistence type="predicted"/>
<dbReference type="GO" id="GO:0044550">
    <property type="term" value="P:secondary metabolite biosynthetic process"/>
    <property type="evidence" value="ECO:0007669"/>
    <property type="project" value="TreeGrafter"/>
</dbReference>
<dbReference type="Pfam" id="PF08541">
    <property type="entry name" value="ACP_syn_III_C"/>
    <property type="match status" value="1"/>
</dbReference>
<name>A0A935KBF1_9RHOO</name>
<reference evidence="4 5" key="1">
    <citation type="submission" date="2020-10" db="EMBL/GenBank/DDBJ databases">
        <title>Connecting structure to function with the recovery of over 1000 high-quality activated sludge metagenome-assembled genomes encoding full-length rRNA genes using long-read sequencing.</title>
        <authorList>
            <person name="Singleton C.M."/>
            <person name="Petriglieri F."/>
            <person name="Kristensen J.M."/>
            <person name="Kirkegaard R.H."/>
            <person name="Michaelsen T.Y."/>
            <person name="Andersen M.H."/>
            <person name="Karst S.M."/>
            <person name="Dueholm M.S."/>
            <person name="Nielsen P.H."/>
            <person name="Albertsen M."/>
        </authorList>
    </citation>
    <scope>NUCLEOTIDE SEQUENCE [LARGE SCALE GENOMIC DNA]</scope>
    <source>
        <strain evidence="4">EsbW_18-Q3-R4-48_BATAC.463</strain>
    </source>
</reference>
<keyword evidence="2" id="KW-0012">Acyltransferase</keyword>
<dbReference type="NCBIfam" id="NF005293">
    <property type="entry name" value="PRK06816.1"/>
    <property type="match status" value="1"/>
</dbReference>
<dbReference type="PANTHER" id="PTHR34069">
    <property type="entry name" value="3-OXOACYL-[ACYL-CARRIER-PROTEIN] SYNTHASE 3"/>
    <property type="match status" value="1"/>
</dbReference>
<dbReference type="EMBL" id="JADJMS010000022">
    <property type="protein sequence ID" value="MBK7415646.1"/>
    <property type="molecule type" value="Genomic_DNA"/>
</dbReference>
<dbReference type="SUPFAM" id="SSF53901">
    <property type="entry name" value="Thiolase-like"/>
    <property type="match status" value="2"/>
</dbReference>
<dbReference type="InterPro" id="IPR016039">
    <property type="entry name" value="Thiolase-like"/>
</dbReference>
<dbReference type="AlphaFoldDB" id="A0A935KBF1"/>
<evidence type="ECO:0000256" key="1">
    <source>
        <dbReference type="ARBA" id="ARBA00022679"/>
    </source>
</evidence>
<comment type="caution">
    <text evidence="4">The sequence shown here is derived from an EMBL/GenBank/DDBJ whole genome shotgun (WGS) entry which is preliminary data.</text>
</comment>
<evidence type="ECO:0000259" key="3">
    <source>
        <dbReference type="Pfam" id="PF08541"/>
    </source>
</evidence>
<gene>
    <name evidence="4" type="ORF">IPJ38_11585</name>
</gene>